<proteinExistence type="inferred from homology"/>
<name>A0AAJ1UCF3_9RHOB</name>
<keyword evidence="7" id="KW-0472">Membrane</keyword>
<keyword evidence="3" id="KW-0813">Transport</keyword>
<dbReference type="InterPro" id="IPR050388">
    <property type="entry name" value="ABC_Ni/Peptide_Import"/>
</dbReference>
<comment type="subcellular location">
    <subcellularLocation>
        <location evidence="1">Cell inner membrane</location>
        <topology evidence="1">Peripheral membrane protein</topology>
    </subcellularLocation>
</comment>
<dbReference type="Pfam" id="PF00005">
    <property type="entry name" value="ABC_tran"/>
    <property type="match status" value="1"/>
</dbReference>
<keyword evidence="5" id="KW-0547">Nucleotide-binding</keyword>
<evidence type="ECO:0000256" key="1">
    <source>
        <dbReference type="ARBA" id="ARBA00004417"/>
    </source>
</evidence>
<dbReference type="GO" id="GO:0005886">
    <property type="term" value="C:plasma membrane"/>
    <property type="evidence" value="ECO:0007669"/>
    <property type="project" value="UniProtKB-SubCell"/>
</dbReference>
<dbReference type="NCBIfam" id="TIGR01727">
    <property type="entry name" value="oligo_HPY"/>
    <property type="match status" value="1"/>
</dbReference>
<evidence type="ECO:0000313" key="10">
    <source>
        <dbReference type="Proteomes" id="UP001227162"/>
    </source>
</evidence>
<dbReference type="InterPro" id="IPR003593">
    <property type="entry name" value="AAA+_ATPase"/>
</dbReference>
<dbReference type="PANTHER" id="PTHR43297">
    <property type="entry name" value="OLIGOPEPTIDE TRANSPORT ATP-BINDING PROTEIN APPD"/>
    <property type="match status" value="1"/>
</dbReference>
<dbReference type="InterPro" id="IPR003439">
    <property type="entry name" value="ABC_transporter-like_ATP-bd"/>
</dbReference>
<dbReference type="SMART" id="SM00382">
    <property type="entry name" value="AAA"/>
    <property type="match status" value="1"/>
</dbReference>
<dbReference type="EMBL" id="JANFFA010000003">
    <property type="protein sequence ID" value="MDQ2094953.1"/>
    <property type="molecule type" value="Genomic_DNA"/>
</dbReference>
<comment type="caution">
    <text evidence="9">The sequence shown here is derived from an EMBL/GenBank/DDBJ whole genome shotgun (WGS) entry which is preliminary data.</text>
</comment>
<dbReference type="CDD" id="cd03257">
    <property type="entry name" value="ABC_NikE_OppD_transporters"/>
    <property type="match status" value="1"/>
</dbReference>
<sequence>MTKPLLSVQNLTIDIPVGGGTLHAVRGIDFTLDRGEVLCIVGESGSGKSLTSLALMGLLGKRISCTADQMDFDGTALLEASPRKMRSLRGARMSMIFQEPMTSLNPAYTIGDQLMEAMLLHENVPRSKARARAIDLLEKVGITAAASRLGQYPHQLSGGLRQRVMIAMALMCGPELIIADEPTTALDVTIQAQILRLLVDLVREMNMAMILITHDLGVVARVADKVAVMYAGQLVETGPARDVFSQPLHPYTRGLLHCIPQPGKTARGEPLGTIPGIVPSLVGEVEGCVFRTRCEHAVPACHAAIPRRERGDHAFRCVHEDGHAPDDTRAKEATDA</sequence>
<dbReference type="Gene3D" id="3.40.50.300">
    <property type="entry name" value="P-loop containing nucleotide triphosphate hydrolases"/>
    <property type="match status" value="1"/>
</dbReference>
<dbReference type="Pfam" id="PF08352">
    <property type="entry name" value="oligo_HPY"/>
    <property type="match status" value="1"/>
</dbReference>
<dbReference type="GO" id="GO:0016887">
    <property type="term" value="F:ATP hydrolysis activity"/>
    <property type="evidence" value="ECO:0007669"/>
    <property type="project" value="InterPro"/>
</dbReference>
<evidence type="ECO:0000256" key="4">
    <source>
        <dbReference type="ARBA" id="ARBA00022475"/>
    </source>
</evidence>
<evidence type="ECO:0000256" key="5">
    <source>
        <dbReference type="ARBA" id="ARBA00022741"/>
    </source>
</evidence>
<accession>A0AAJ1UCF3</accession>
<reference evidence="9" key="1">
    <citation type="submission" date="2022-07" db="EMBL/GenBank/DDBJ databases">
        <authorList>
            <person name="Otstavnykh N."/>
            <person name="Isaeva M."/>
            <person name="Bystritskaya E."/>
        </authorList>
    </citation>
    <scope>NUCLEOTIDE SEQUENCE</scope>
    <source>
        <strain evidence="9">10Alg 79</strain>
    </source>
</reference>
<evidence type="ECO:0000256" key="3">
    <source>
        <dbReference type="ARBA" id="ARBA00022448"/>
    </source>
</evidence>
<dbReference type="InterPro" id="IPR013563">
    <property type="entry name" value="Oligopep_ABC_C"/>
</dbReference>
<comment type="similarity">
    <text evidence="2">Belongs to the ABC transporter superfamily.</text>
</comment>
<feature type="domain" description="ABC transporter" evidence="8">
    <location>
        <begin position="6"/>
        <end position="256"/>
    </location>
</feature>
<dbReference type="InterPro" id="IPR027417">
    <property type="entry name" value="P-loop_NTPase"/>
</dbReference>
<evidence type="ECO:0000313" key="9">
    <source>
        <dbReference type="EMBL" id="MDQ2094953.1"/>
    </source>
</evidence>
<dbReference type="AlphaFoldDB" id="A0AAJ1UCF3"/>
<evidence type="ECO:0000259" key="8">
    <source>
        <dbReference type="PROSITE" id="PS50893"/>
    </source>
</evidence>
<gene>
    <name evidence="9" type="ORF">NOI20_12595</name>
</gene>
<reference evidence="9" key="2">
    <citation type="submission" date="2023-04" db="EMBL/GenBank/DDBJ databases">
        <title>'Rhodoalgimonas zhirmunskyi' gen. nov., isolated from a red alga.</title>
        <authorList>
            <person name="Nedashkovskaya O.I."/>
            <person name="Otstavnykh N.Y."/>
            <person name="Bystritskaya E.P."/>
            <person name="Balabanova L.A."/>
            <person name="Isaeva M.P."/>
        </authorList>
    </citation>
    <scope>NUCLEOTIDE SEQUENCE</scope>
    <source>
        <strain evidence="9">10Alg 79</strain>
    </source>
</reference>
<dbReference type="GO" id="GO:0005524">
    <property type="term" value="F:ATP binding"/>
    <property type="evidence" value="ECO:0007669"/>
    <property type="project" value="UniProtKB-KW"/>
</dbReference>
<dbReference type="GO" id="GO:0055085">
    <property type="term" value="P:transmembrane transport"/>
    <property type="evidence" value="ECO:0007669"/>
    <property type="project" value="UniProtKB-ARBA"/>
</dbReference>
<dbReference type="GO" id="GO:0015833">
    <property type="term" value="P:peptide transport"/>
    <property type="evidence" value="ECO:0007669"/>
    <property type="project" value="InterPro"/>
</dbReference>
<organism evidence="9 10">
    <name type="scientific">Rhodalgimonas zhirmunskyi</name>
    <dbReference type="NCBI Taxonomy" id="2964767"/>
    <lineage>
        <taxon>Bacteria</taxon>
        <taxon>Pseudomonadati</taxon>
        <taxon>Pseudomonadota</taxon>
        <taxon>Alphaproteobacteria</taxon>
        <taxon>Rhodobacterales</taxon>
        <taxon>Roseobacteraceae</taxon>
        <taxon>Rhodalgimonas</taxon>
    </lineage>
</organism>
<evidence type="ECO:0000256" key="7">
    <source>
        <dbReference type="ARBA" id="ARBA00023136"/>
    </source>
</evidence>
<keyword evidence="10" id="KW-1185">Reference proteome</keyword>
<dbReference type="FunFam" id="3.40.50.300:FF:000016">
    <property type="entry name" value="Oligopeptide ABC transporter ATP-binding component"/>
    <property type="match status" value="1"/>
</dbReference>
<keyword evidence="6 9" id="KW-0067">ATP-binding</keyword>
<dbReference type="PROSITE" id="PS50893">
    <property type="entry name" value="ABC_TRANSPORTER_2"/>
    <property type="match status" value="1"/>
</dbReference>
<evidence type="ECO:0000256" key="2">
    <source>
        <dbReference type="ARBA" id="ARBA00005417"/>
    </source>
</evidence>
<protein>
    <submittedName>
        <fullName evidence="9">ABC transporter ATP-binding protein</fullName>
    </submittedName>
</protein>
<dbReference type="Proteomes" id="UP001227162">
    <property type="component" value="Unassembled WGS sequence"/>
</dbReference>
<dbReference type="SUPFAM" id="SSF52540">
    <property type="entry name" value="P-loop containing nucleoside triphosphate hydrolases"/>
    <property type="match status" value="1"/>
</dbReference>
<keyword evidence="4" id="KW-1003">Cell membrane</keyword>
<dbReference type="PANTHER" id="PTHR43297:SF2">
    <property type="entry name" value="DIPEPTIDE TRANSPORT ATP-BINDING PROTEIN DPPD"/>
    <property type="match status" value="1"/>
</dbReference>
<evidence type="ECO:0000256" key="6">
    <source>
        <dbReference type="ARBA" id="ARBA00022840"/>
    </source>
</evidence>
<dbReference type="RefSeq" id="WP_317626559.1">
    <property type="nucleotide sequence ID" value="NZ_JANFFA010000003.1"/>
</dbReference>